<name>A0ABZ0PGP2_9PROT</name>
<proteinExistence type="inferred from homology"/>
<sequence>MSDESKVWPTGLTVGEAEELHRYLISGTRTFGFIAACAHFLAYTLSPWLK</sequence>
<evidence type="ECO:0000256" key="4">
    <source>
        <dbReference type="ARBA" id="ARBA00022475"/>
    </source>
</evidence>
<dbReference type="RefSeq" id="WP_318648851.1">
    <property type="nucleotide sequence ID" value="NZ_CP137852.1"/>
</dbReference>
<keyword evidence="4" id="KW-1003">Cell membrane</keyword>
<evidence type="ECO:0000256" key="1">
    <source>
        <dbReference type="ARBA" id="ARBA00002455"/>
    </source>
</evidence>
<evidence type="ECO:0000256" key="13">
    <source>
        <dbReference type="ARBA" id="ARBA00023136"/>
    </source>
</evidence>
<evidence type="ECO:0000256" key="8">
    <source>
        <dbReference type="ARBA" id="ARBA00022723"/>
    </source>
</evidence>
<evidence type="ECO:0000256" key="5">
    <source>
        <dbReference type="ARBA" id="ARBA00022494"/>
    </source>
</evidence>
<dbReference type="PRINTS" id="PR00674">
    <property type="entry name" value="LIGHTHARVSTB"/>
</dbReference>
<protein>
    <submittedName>
        <fullName evidence="17">Light-harvesting protein</fullName>
    </submittedName>
</protein>
<dbReference type="EMBL" id="CP137852">
    <property type="protein sequence ID" value="WPB84888.1"/>
    <property type="molecule type" value="Genomic_DNA"/>
</dbReference>
<evidence type="ECO:0000256" key="12">
    <source>
        <dbReference type="ARBA" id="ARBA00022991"/>
    </source>
</evidence>
<evidence type="ECO:0000313" key="18">
    <source>
        <dbReference type="Proteomes" id="UP001305521"/>
    </source>
</evidence>
<dbReference type="InterPro" id="IPR002362">
    <property type="entry name" value="LHB-1/5"/>
</dbReference>
<keyword evidence="14" id="KW-0437">Light-harvesting polypeptide</keyword>
<evidence type="ECO:0000256" key="10">
    <source>
        <dbReference type="ARBA" id="ARBA00022956"/>
    </source>
</evidence>
<dbReference type="Proteomes" id="UP001305521">
    <property type="component" value="Chromosome"/>
</dbReference>
<evidence type="ECO:0000259" key="16">
    <source>
        <dbReference type="Pfam" id="PF00556"/>
    </source>
</evidence>
<keyword evidence="8" id="KW-0479">Metal-binding</keyword>
<keyword evidence="11 15" id="KW-1133">Transmembrane helix</keyword>
<comment type="function">
    <text evidence="1">Antenna complexes are light-harvesting systems, which transfer the excitation energy to the reaction centers.</text>
</comment>
<feature type="transmembrane region" description="Helical" evidence="15">
    <location>
        <begin position="30"/>
        <end position="49"/>
    </location>
</feature>
<feature type="domain" description="Antenna complex alpha/beta subunit" evidence="16">
    <location>
        <begin position="16"/>
        <end position="49"/>
    </location>
</feature>
<dbReference type="SUPFAM" id="SSF56918">
    <property type="entry name" value="Light-harvesting complex subunits"/>
    <property type="match status" value="1"/>
</dbReference>
<comment type="subcellular location">
    <subcellularLocation>
        <location evidence="2">Cell inner membrane</location>
        <topology evidence="2">Single-pass type II membrane protein</topology>
    </subcellularLocation>
</comment>
<keyword evidence="12" id="KW-0157">Chromophore</keyword>
<evidence type="ECO:0000256" key="15">
    <source>
        <dbReference type="SAM" id="Phobius"/>
    </source>
</evidence>
<dbReference type="InterPro" id="IPR023623">
    <property type="entry name" value="Antenna_beta_CS"/>
</dbReference>
<evidence type="ECO:0000256" key="2">
    <source>
        <dbReference type="ARBA" id="ARBA00004249"/>
    </source>
</evidence>
<dbReference type="InterPro" id="IPR000066">
    <property type="entry name" value="Antenna_a/b"/>
</dbReference>
<evidence type="ECO:0000256" key="14">
    <source>
        <dbReference type="ARBA" id="ARBA00023243"/>
    </source>
</evidence>
<evidence type="ECO:0000256" key="3">
    <source>
        <dbReference type="ARBA" id="ARBA00011052"/>
    </source>
</evidence>
<comment type="similarity">
    <text evidence="3">Belongs to the antenna complex beta subunit family.</text>
</comment>
<keyword evidence="13 15" id="KW-0472">Membrane</keyword>
<evidence type="ECO:0000313" key="17">
    <source>
        <dbReference type="EMBL" id="WPB84888.1"/>
    </source>
</evidence>
<keyword evidence="10" id="KW-0076">Bacteriochlorophyll</keyword>
<evidence type="ECO:0000256" key="11">
    <source>
        <dbReference type="ARBA" id="ARBA00022989"/>
    </source>
</evidence>
<dbReference type="InterPro" id="IPR035889">
    <property type="entry name" value="Light-harvesting_complex"/>
</dbReference>
<accession>A0ABZ0PGP2</accession>
<keyword evidence="18" id="KW-1185">Reference proteome</keyword>
<dbReference type="Gene3D" id="1.20.5.250">
    <property type="match status" value="1"/>
</dbReference>
<keyword evidence="5" id="KW-0148">Chlorophyll</keyword>
<keyword evidence="9" id="KW-0460">Magnesium</keyword>
<evidence type="ECO:0000256" key="6">
    <source>
        <dbReference type="ARBA" id="ARBA00022549"/>
    </source>
</evidence>
<gene>
    <name evidence="17" type="ORF">R9Z33_22690</name>
</gene>
<reference evidence="17 18" key="1">
    <citation type="submission" date="2023-11" db="EMBL/GenBank/DDBJ databases">
        <title>Arctic aerobic anoxygenic photoheterotroph Sediminicoccus rosea KRV36 adapts its photosynthesis to long days of polar summer.</title>
        <authorList>
            <person name="Tomasch J."/>
            <person name="Kopejtka K."/>
            <person name="Bily T."/>
            <person name="Gardiner A.T."/>
            <person name="Gardian Z."/>
            <person name="Shivaramu S."/>
            <person name="Koblizek M."/>
            <person name="Engelhardt F."/>
            <person name="Kaftan D."/>
        </authorList>
    </citation>
    <scope>NUCLEOTIDE SEQUENCE [LARGE SCALE GENOMIC DNA]</scope>
    <source>
        <strain evidence="17 18">R-30</strain>
    </source>
</reference>
<organism evidence="17 18">
    <name type="scientific">Sediminicoccus rosea</name>
    <dbReference type="NCBI Taxonomy" id="1225128"/>
    <lineage>
        <taxon>Bacteria</taxon>
        <taxon>Pseudomonadati</taxon>
        <taxon>Pseudomonadota</taxon>
        <taxon>Alphaproteobacteria</taxon>
        <taxon>Acetobacterales</taxon>
        <taxon>Roseomonadaceae</taxon>
        <taxon>Sediminicoccus</taxon>
    </lineage>
</organism>
<keyword evidence="7 15" id="KW-0812">Transmembrane</keyword>
<evidence type="ECO:0000256" key="9">
    <source>
        <dbReference type="ARBA" id="ARBA00022842"/>
    </source>
</evidence>
<evidence type="ECO:0000256" key="7">
    <source>
        <dbReference type="ARBA" id="ARBA00022692"/>
    </source>
</evidence>
<dbReference type="Pfam" id="PF00556">
    <property type="entry name" value="LHC"/>
    <property type="match status" value="1"/>
</dbReference>
<dbReference type="PROSITE" id="PS00969">
    <property type="entry name" value="ANTENNA_COMP_BETA"/>
    <property type="match status" value="1"/>
</dbReference>
<dbReference type="PIRSF" id="PIRSF002900">
    <property type="entry name" value="Antenna_beta"/>
    <property type="match status" value="1"/>
</dbReference>
<keyword evidence="6" id="KW-0042">Antenna complex</keyword>
<dbReference type="InterPro" id="IPR023624">
    <property type="entry name" value="Antenna_beta_dom_sf"/>
</dbReference>